<protein>
    <recommendedName>
        <fullName evidence="4">Prevent-host-death family protein</fullName>
    </recommendedName>
</protein>
<evidence type="ECO:0000313" key="3">
    <source>
        <dbReference type="Proteomes" id="UP001500665"/>
    </source>
</evidence>
<proteinExistence type="predicted"/>
<dbReference type="Proteomes" id="UP001500665">
    <property type="component" value="Unassembled WGS sequence"/>
</dbReference>
<evidence type="ECO:0008006" key="4">
    <source>
        <dbReference type="Google" id="ProtNLM"/>
    </source>
</evidence>
<dbReference type="RefSeq" id="WP_344248165.1">
    <property type="nucleotide sequence ID" value="NZ_BAAAHH010000090.1"/>
</dbReference>
<sequence length="140" mass="15267">MTSETMPVEQARKVLGDLVIRASLHGKTTVLTRYGQPVAQIAPYTQEQHMPEHTTATAWPPGVYARYLTVGGATVDLRRGHVPAPYVNTCTGCGENDLSYGPHEEGYSPEDEAAYAEREARTAAQAHAETCRAMPAPQER</sequence>
<keyword evidence="3" id="KW-1185">Reference proteome</keyword>
<comment type="caution">
    <text evidence="2">The sequence shown here is derived from an EMBL/GenBank/DDBJ whole genome shotgun (WGS) entry which is preliminary data.</text>
</comment>
<feature type="region of interest" description="Disordered" evidence="1">
    <location>
        <begin position="120"/>
        <end position="140"/>
    </location>
</feature>
<evidence type="ECO:0000256" key="1">
    <source>
        <dbReference type="SAM" id="MobiDB-lite"/>
    </source>
</evidence>
<dbReference type="Gene3D" id="3.40.1620.10">
    <property type="entry name" value="YefM-like domain"/>
    <property type="match status" value="1"/>
</dbReference>
<accession>A0ABN1S2S5</accession>
<name>A0ABN1S2S5_9ACTN</name>
<reference evidence="2 3" key="1">
    <citation type="journal article" date="2019" name="Int. J. Syst. Evol. Microbiol.">
        <title>The Global Catalogue of Microorganisms (GCM) 10K type strain sequencing project: providing services to taxonomists for standard genome sequencing and annotation.</title>
        <authorList>
            <consortium name="The Broad Institute Genomics Platform"/>
            <consortium name="The Broad Institute Genome Sequencing Center for Infectious Disease"/>
            <person name="Wu L."/>
            <person name="Ma J."/>
        </authorList>
    </citation>
    <scope>NUCLEOTIDE SEQUENCE [LARGE SCALE GENOMIC DNA]</scope>
    <source>
        <strain evidence="2 3">JCM 10696</strain>
    </source>
</reference>
<organism evidence="2 3">
    <name type="scientific">Actinocorallia libanotica</name>
    <dbReference type="NCBI Taxonomy" id="46162"/>
    <lineage>
        <taxon>Bacteria</taxon>
        <taxon>Bacillati</taxon>
        <taxon>Actinomycetota</taxon>
        <taxon>Actinomycetes</taxon>
        <taxon>Streptosporangiales</taxon>
        <taxon>Thermomonosporaceae</taxon>
        <taxon>Actinocorallia</taxon>
    </lineage>
</organism>
<evidence type="ECO:0000313" key="2">
    <source>
        <dbReference type="EMBL" id="GAA0971155.1"/>
    </source>
</evidence>
<dbReference type="EMBL" id="BAAAHH010000090">
    <property type="protein sequence ID" value="GAA0971155.1"/>
    <property type="molecule type" value="Genomic_DNA"/>
</dbReference>
<gene>
    <name evidence="2" type="ORF">GCM10009550_79340</name>
</gene>